<dbReference type="SUPFAM" id="SSF47413">
    <property type="entry name" value="lambda repressor-like DNA-binding domains"/>
    <property type="match status" value="1"/>
</dbReference>
<comment type="caution">
    <text evidence="7">The sequence shown here is derived from an EMBL/GenBank/DDBJ whole genome shotgun (WGS) entry which is preliminary data.</text>
</comment>
<dbReference type="InterPro" id="IPR050807">
    <property type="entry name" value="TransReg_Diox_bact_type"/>
</dbReference>
<dbReference type="EMBL" id="AEWJ01000051">
    <property type="protein sequence ID" value="EGD57959.1"/>
    <property type="molecule type" value="Genomic_DNA"/>
</dbReference>
<dbReference type="HOGENOM" id="CLU_046383_0_0_5"/>
<dbReference type="CDD" id="cd00093">
    <property type="entry name" value="HTH_XRE"/>
    <property type="match status" value="1"/>
</dbReference>
<dbReference type="Proteomes" id="UP000004728">
    <property type="component" value="Unassembled WGS sequence"/>
</dbReference>
<proteinExistence type="inferred from homology"/>
<feature type="region of interest" description="Disordered" evidence="5">
    <location>
        <begin position="1"/>
        <end position="24"/>
    </location>
</feature>
<dbReference type="eggNOG" id="COG3800">
    <property type="taxonomic scope" value="Bacteria"/>
</dbReference>
<gene>
    <name evidence="7" type="ORF">Y88_3289</name>
</gene>
<accession>F1ZBW5</accession>
<keyword evidence="2" id="KW-0805">Transcription regulation</keyword>
<feature type="compositionally biased region" description="Basic and acidic residues" evidence="5">
    <location>
        <begin position="1"/>
        <end position="23"/>
    </location>
</feature>
<keyword evidence="4" id="KW-0804">Transcription</keyword>
<evidence type="ECO:0000313" key="7">
    <source>
        <dbReference type="EMBL" id="EGD57959.1"/>
    </source>
</evidence>
<dbReference type="PIRSF" id="PIRSF019251">
    <property type="entry name" value="Rv0465c"/>
    <property type="match status" value="1"/>
</dbReference>
<name>F1ZBW5_9SPHN</name>
<evidence type="ECO:0000256" key="2">
    <source>
        <dbReference type="ARBA" id="ARBA00023015"/>
    </source>
</evidence>
<protein>
    <submittedName>
        <fullName evidence="7">XRE family transcriptional regulator</fullName>
    </submittedName>
</protein>
<dbReference type="Pfam" id="PF01381">
    <property type="entry name" value="HTH_3"/>
    <property type="match status" value="1"/>
</dbReference>
<keyword evidence="8" id="KW-1185">Reference proteome</keyword>
<evidence type="ECO:0000256" key="1">
    <source>
        <dbReference type="ARBA" id="ARBA00007227"/>
    </source>
</evidence>
<keyword evidence="3" id="KW-0238">DNA-binding</keyword>
<dbReference type="GO" id="GO:0005829">
    <property type="term" value="C:cytosol"/>
    <property type="evidence" value="ECO:0007669"/>
    <property type="project" value="TreeGrafter"/>
</dbReference>
<dbReference type="AlphaFoldDB" id="F1ZBW5"/>
<dbReference type="InterPro" id="IPR010359">
    <property type="entry name" value="IrrE_HExxH"/>
</dbReference>
<evidence type="ECO:0000259" key="6">
    <source>
        <dbReference type="PROSITE" id="PS50943"/>
    </source>
</evidence>
<dbReference type="PANTHER" id="PTHR46797">
    <property type="entry name" value="HTH-TYPE TRANSCRIPTIONAL REGULATOR"/>
    <property type="match status" value="1"/>
</dbReference>
<dbReference type="InterPro" id="IPR018653">
    <property type="entry name" value="ScfR_C"/>
</dbReference>
<dbReference type="InParanoid" id="F1ZBW5"/>
<comment type="similarity">
    <text evidence="1">Belongs to the short-chain fatty acyl-CoA assimilation regulator (ScfR) family.</text>
</comment>
<organism evidence="7 8">
    <name type="scientific">Novosphingobium nitrogenifigens DSM 19370</name>
    <dbReference type="NCBI Taxonomy" id="983920"/>
    <lineage>
        <taxon>Bacteria</taxon>
        <taxon>Pseudomonadati</taxon>
        <taxon>Pseudomonadota</taxon>
        <taxon>Alphaproteobacteria</taxon>
        <taxon>Sphingomonadales</taxon>
        <taxon>Sphingomonadaceae</taxon>
        <taxon>Novosphingobium</taxon>
    </lineage>
</organism>
<evidence type="ECO:0000313" key="8">
    <source>
        <dbReference type="Proteomes" id="UP000004728"/>
    </source>
</evidence>
<dbReference type="PANTHER" id="PTHR46797:SF23">
    <property type="entry name" value="HTH-TYPE TRANSCRIPTIONAL REGULATOR SUTR"/>
    <property type="match status" value="1"/>
</dbReference>
<dbReference type="GO" id="GO:0003700">
    <property type="term" value="F:DNA-binding transcription factor activity"/>
    <property type="evidence" value="ECO:0007669"/>
    <property type="project" value="TreeGrafter"/>
</dbReference>
<evidence type="ECO:0000256" key="5">
    <source>
        <dbReference type="SAM" id="MobiDB-lite"/>
    </source>
</evidence>
<dbReference type="GO" id="GO:0003677">
    <property type="term" value="F:DNA binding"/>
    <property type="evidence" value="ECO:0007669"/>
    <property type="project" value="UniProtKB-KW"/>
</dbReference>
<dbReference type="SMART" id="SM00530">
    <property type="entry name" value="HTH_XRE"/>
    <property type="match status" value="1"/>
</dbReference>
<dbReference type="STRING" id="983920.Y88_3289"/>
<sequence length="485" mass="53504">MAHSSEPKRTALPKGEDAPRDNAARPLYLGPRIKRLRRELGLTQQAMAEDLGISPSYVALIERNQRPLTADLLLRLARSYKLDMSELAADERDDYARRLSGMLKDPIFAEIDLTSLEISDIATSFPGVAEAMLRLHGAYIREQQALAGLREGTGGDSIADPVGDARRFMSTRRNHFPTLDARAESLADEIARTGGQQEWLRKQGVRLRFMPADVMMGALRRYDRHNEQLLIDDALKAEQRQWQIAVHIAYTALRTEISALVRGESFATPTAAQLVRRALAAYTAGALLMPYDKFARAAQARGHDIDVLAGMFGASFEQVAHRLTTLGRPGHEGVPFFFIRVDAAGNVSKRFDGTGFPFAAHGGGCPLWTLHQVFRWPGQILPQWLEMPDGQRFFSIARTVTSGGGGHDRPVTIRAVALVCAAEHADKLVYARPEGMPAPPATPIGMTCRLCNRAECTARSEPPLGRDILPEDYRRVAAPFAFAES</sequence>
<evidence type="ECO:0000256" key="3">
    <source>
        <dbReference type="ARBA" id="ARBA00023125"/>
    </source>
</evidence>
<dbReference type="Gene3D" id="1.10.260.40">
    <property type="entry name" value="lambda repressor-like DNA-binding domains"/>
    <property type="match status" value="1"/>
</dbReference>
<reference evidence="7 8" key="1">
    <citation type="journal article" date="2012" name="J. Bacteriol.">
        <title>Draft Genome Sequence of Novosphingobium nitrogenifigens Y88T.</title>
        <authorList>
            <person name="Strabala T.J."/>
            <person name="Macdonald L."/>
            <person name="Liu V."/>
            <person name="Smit A.M."/>
        </authorList>
    </citation>
    <scope>NUCLEOTIDE SEQUENCE [LARGE SCALE GENOMIC DNA]</scope>
    <source>
        <strain evidence="7 8">DSM 19370</strain>
    </source>
</reference>
<dbReference type="InterPro" id="IPR010982">
    <property type="entry name" value="Lambda_DNA-bd_dom_sf"/>
</dbReference>
<dbReference type="Pfam" id="PF06114">
    <property type="entry name" value="Peptidase_M78"/>
    <property type="match status" value="1"/>
</dbReference>
<dbReference type="InterPro" id="IPR001387">
    <property type="entry name" value="Cro/C1-type_HTH"/>
</dbReference>
<dbReference type="InterPro" id="IPR026281">
    <property type="entry name" value="HTH_RamB"/>
</dbReference>
<dbReference type="PROSITE" id="PS50943">
    <property type="entry name" value="HTH_CROC1"/>
    <property type="match status" value="1"/>
</dbReference>
<evidence type="ECO:0000256" key="4">
    <source>
        <dbReference type="ARBA" id="ARBA00023163"/>
    </source>
</evidence>
<dbReference type="Pfam" id="PF09856">
    <property type="entry name" value="ScfRs"/>
    <property type="match status" value="1"/>
</dbReference>
<feature type="domain" description="HTH cro/C1-type" evidence="6">
    <location>
        <begin position="33"/>
        <end position="87"/>
    </location>
</feature>